<dbReference type="CDD" id="cd05120">
    <property type="entry name" value="APH_ChoK_like"/>
    <property type="match status" value="1"/>
</dbReference>
<evidence type="ECO:0000259" key="2">
    <source>
        <dbReference type="Pfam" id="PF01636"/>
    </source>
</evidence>
<dbReference type="SUPFAM" id="SSF56112">
    <property type="entry name" value="Protein kinase-like (PK-like)"/>
    <property type="match status" value="1"/>
</dbReference>
<dbReference type="InterPro" id="IPR002575">
    <property type="entry name" value="Aminoglycoside_PTrfase"/>
</dbReference>
<reference evidence="3" key="1">
    <citation type="submission" date="2021-03" db="EMBL/GenBank/DDBJ databases">
        <authorList>
            <person name="Tagirdzhanova G."/>
        </authorList>
    </citation>
    <scope>NUCLEOTIDE SEQUENCE</scope>
</reference>
<accession>A0A8H3IRR1</accession>
<organism evidence="3 4">
    <name type="scientific">Alectoria fallacina</name>
    <dbReference type="NCBI Taxonomy" id="1903189"/>
    <lineage>
        <taxon>Eukaryota</taxon>
        <taxon>Fungi</taxon>
        <taxon>Dikarya</taxon>
        <taxon>Ascomycota</taxon>
        <taxon>Pezizomycotina</taxon>
        <taxon>Lecanoromycetes</taxon>
        <taxon>OSLEUM clade</taxon>
        <taxon>Lecanoromycetidae</taxon>
        <taxon>Lecanorales</taxon>
        <taxon>Lecanorineae</taxon>
        <taxon>Parmeliaceae</taxon>
        <taxon>Alectoria</taxon>
    </lineage>
</organism>
<keyword evidence="4" id="KW-1185">Reference proteome</keyword>
<dbReference type="OrthoDB" id="2906425at2759"/>
<feature type="domain" description="Aminoglycoside phosphotransferase" evidence="2">
    <location>
        <begin position="42"/>
        <end position="232"/>
    </location>
</feature>
<dbReference type="EMBL" id="CAJPDR010000197">
    <property type="protein sequence ID" value="CAF9924965.1"/>
    <property type="molecule type" value="Genomic_DNA"/>
</dbReference>
<dbReference type="AlphaFoldDB" id="A0A8H3IRR1"/>
<dbReference type="Proteomes" id="UP000664203">
    <property type="component" value="Unassembled WGS sequence"/>
</dbReference>
<gene>
    <name evidence="3" type="ORF">ALECFALPRED_002876</name>
</gene>
<dbReference type="Gene3D" id="3.90.1200.10">
    <property type="match status" value="1"/>
</dbReference>
<evidence type="ECO:0000256" key="1">
    <source>
        <dbReference type="SAM" id="MobiDB-lite"/>
    </source>
</evidence>
<name>A0A8H3IRR1_9LECA</name>
<dbReference type="PANTHER" id="PTHR21310:SF15">
    <property type="entry name" value="AMINOGLYCOSIDE PHOSPHOTRANSFERASE DOMAIN-CONTAINING PROTEIN"/>
    <property type="match status" value="1"/>
</dbReference>
<protein>
    <recommendedName>
        <fullName evidence="2">Aminoglycoside phosphotransferase domain-containing protein</fullName>
    </recommendedName>
</protein>
<evidence type="ECO:0000313" key="3">
    <source>
        <dbReference type="EMBL" id="CAF9924965.1"/>
    </source>
</evidence>
<dbReference type="InterPro" id="IPR051678">
    <property type="entry name" value="AGP_Transferase"/>
</dbReference>
<evidence type="ECO:0000313" key="4">
    <source>
        <dbReference type="Proteomes" id="UP000664203"/>
    </source>
</evidence>
<sequence>MSKIAAREPARWIVGSAGAYRGIYITETNALVKFGPHVFPSREAATMKYVLQSCPDIPVPVVYDFWTGDDGFGYISMAPMPGKDLDEIWPELDSLERESVMKDYKAILQRLRALDPSPDTPIQIGAIDGGPAVDHRPSDRRSSGPFSTEAELNNWLLSLIHPDYQEYHSDFFVETVKGSMRDNHKWRMTHGDMGPHNILVENGRITAVLDWELAGWYPEYWEYVKMIQYLPFECDDFKSYARRLWSVGKADVFYDVEYMIDQTLDSQVVHGERVIKRPR</sequence>
<feature type="compositionally biased region" description="Basic and acidic residues" evidence="1">
    <location>
        <begin position="133"/>
        <end position="142"/>
    </location>
</feature>
<feature type="region of interest" description="Disordered" evidence="1">
    <location>
        <begin position="127"/>
        <end position="146"/>
    </location>
</feature>
<dbReference type="Pfam" id="PF01636">
    <property type="entry name" value="APH"/>
    <property type="match status" value="1"/>
</dbReference>
<dbReference type="PANTHER" id="PTHR21310">
    <property type="entry name" value="AMINOGLYCOSIDE PHOSPHOTRANSFERASE-RELATED-RELATED"/>
    <property type="match status" value="1"/>
</dbReference>
<dbReference type="InterPro" id="IPR011009">
    <property type="entry name" value="Kinase-like_dom_sf"/>
</dbReference>
<comment type="caution">
    <text evidence="3">The sequence shown here is derived from an EMBL/GenBank/DDBJ whole genome shotgun (WGS) entry which is preliminary data.</text>
</comment>
<proteinExistence type="predicted"/>